<accession>A0A4P8XGA1</accession>
<dbReference type="PANTHER" id="PTHR43280">
    <property type="entry name" value="ARAC-FAMILY TRANSCRIPTIONAL REGULATOR"/>
    <property type="match status" value="1"/>
</dbReference>
<keyword evidence="4" id="KW-1133">Transmembrane helix</keyword>
<dbReference type="OrthoDB" id="2486005at2"/>
<evidence type="ECO:0000313" key="6">
    <source>
        <dbReference type="EMBL" id="QCT01133.1"/>
    </source>
</evidence>
<sequence length="753" mass="86607">MNRLIANRGLLQIFFALQLVVGIMFIFNYMVYKNSISGIYEKVTENNRMVIRNIIQSFDASFTSINNLMFNIHALPFNQITNSSGQTDMEKVLSLEDSLARMVSTMDFVENAMITYDYKLVITPKGTSSMEALFDRKYTNLKYNSVFWQNFIRSEHDFTVFPAETYKEIDSSTKRELIVAVDSSRLSMSSKKLMVLIDVNRLLNSIDLKGMIPGASLIVMDGDRNLILSTEKNLDLVDILNDVYFNPSSEGSLKREDFEYNFYKSDYNGFIYINKLPYQFQNIGSVTSANQLIMYGAIVLAGLLSILLSIYLYRPVRNIAQLLGSSNLKGNDFVKIQSGIVKIQRENESLKNQMQLVDAEIQRGVFLQTLEGYSHSREYEIQLQNHYADWFQRRYFMMASVHLTPAAPGGAPELTMEEVTARLREAVTRGLEQAVVFHEDHLKFLLLLSVELPAGRRQLLRTLEMVLKEAERQELQGFRLQGCVSRVYESKIVNCRDAYQEIQAGFEYRDAGGRETLIDAEASFQAAEIHFPLHKIEKLSNCLLAGKQDEAAELVDDVIEEYTERHIQHHQLVHMAKSMMYVMLRQGDVTEGSRYELFRLETEVMRRLQESEHAQSVRETLQEGLRRIGAMRSVDSRSKLDPAFISQYIELHYMENLYLDHMAEVLETSSKYFSNYFKKTFGVNFVEYLNKVRLSHAREYLKHSDLSIAEIGEKTGYTNSSTFTTTFKKYCGVSPSEYRKKAAEQGGEGRAIR</sequence>
<protein>
    <submittedName>
        <fullName evidence="6">Transcriptional regulator, AraC family</fullName>
    </submittedName>
</protein>
<dbReference type="EMBL" id="CP040396">
    <property type="protein sequence ID" value="QCT01133.1"/>
    <property type="molecule type" value="Genomic_DNA"/>
</dbReference>
<gene>
    <name evidence="6" type="ORF">E6C60_0410</name>
</gene>
<evidence type="ECO:0000259" key="5">
    <source>
        <dbReference type="PROSITE" id="PS01124"/>
    </source>
</evidence>
<dbReference type="AlphaFoldDB" id="A0A4P8XGA1"/>
<dbReference type="RefSeq" id="WP_138224248.1">
    <property type="nucleotide sequence ID" value="NZ_CP040396.1"/>
</dbReference>
<dbReference type="SUPFAM" id="SSF46689">
    <property type="entry name" value="Homeodomain-like"/>
    <property type="match status" value="2"/>
</dbReference>
<dbReference type="SMART" id="SM00342">
    <property type="entry name" value="HTH_ARAC"/>
    <property type="match status" value="1"/>
</dbReference>
<dbReference type="InterPro" id="IPR020449">
    <property type="entry name" value="Tscrpt_reg_AraC-type_HTH"/>
</dbReference>
<evidence type="ECO:0000256" key="2">
    <source>
        <dbReference type="ARBA" id="ARBA00023125"/>
    </source>
</evidence>
<organism evidence="6 7">
    <name type="scientific">Paenibacillus algicola</name>
    <dbReference type="NCBI Taxonomy" id="2565926"/>
    <lineage>
        <taxon>Bacteria</taxon>
        <taxon>Bacillati</taxon>
        <taxon>Bacillota</taxon>
        <taxon>Bacilli</taxon>
        <taxon>Bacillales</taxon>
        <taxon>Paenibacillaceae</taxon>
        <taxon>Paenibacillus</taxon>
    </lineage>
</organism>
<evidence type="ECO:0000256" key="1">
    <source>
        <dbReference type="ARBA" id="ARBA00023015"/>
    </source>
</evidence>
<dbReference type="GO" id="GO:0043565">
    <property type="term" value="F:sequence-specific DNA binding"/>
    <property type="evidence" value="ECO:0007669"/>
    <property type="project" value="InterPro"/>
</dbReference>
<dbReference type="InterPro" id="IPR009057">
    <property type="entry name" value="Homeodomain-like_sf"/>
</dbReference>
<dbReference type="InterPro" id="IPR018062">
    <property type="entry name" value="HTH_AraC-typ_CS"/>
</dbReference>
<dbReference type="InterPro" id="IPR018060">
    <property type="entry name" value="HTH_AraC"/>
</dbReference>
<dbReference type="GO" id="GO:0003700">
    <property type="term" value="F:DNA-binding transcription factor activity"/>
    <property type="evidence" value="ECO:0007669"/>
    <property type="project" value="InterPro"/>
</dbReference>
<name>A0A4P8XGA1_9BACL</name>
<feature type="transmembrane region" description="Helical" evidence="4">
    <location>
        <begin position="292"/>
        <end position="313"/>
    </location>
</feature>
<evidence type="ECO:0000313" key="7">
    <source>
        <dbReference type="Proteomes" id="UP000300879"/>
    </source>
</evidence>
<feature type="transmembrane region" description="Helical" evidence="4">
    <location>
        <begin position="12"/>
        <end position="32"/>
    </location>
</feature>
<keyword evidence="2" id="KW-0238">DNA-binding</keyword>
<evidence type="ECO:0000256" key="3">
    <source>
        <dbReference type="ARBA" id="ARBA00023163"/>
    </source>
</evidence>
<evidence type="ECO:0000256" key="4">
    <source>
        <dbReference type="SAM" id="Phobius"/>
    </source>
</evidence>
<keyword evidence="7" id="KW-1185">Reference proteome</keyword>
<dbReference type="Pfam" id="PF12833">
    <property type="entry name" value="HTH_18"/>
    <property type="match status" value="1"/>
</dbReference>
<feature type="domain" description="HTH araC/xylS-type" evidence="5">
    <location>
        <begin position="643"/>
        <end position="741"/>
    </location>
</feature>
<reference evidence="6 7" key="1">
    <citation type="submission" date="2019-05" db="EMBL/GenBank/DDBJ databases">
        <authorList>
            <person name="Chen C."/>
        </authorList>
    </citation>
    <scope>NUCLEOTIDE SEQUENCE [LARGE SCALE GENOMIC DNA]</scope>
    <source>
        <strain evidence="6 7">HB172198</strain>
    </source>
</reference>
<dbReference type="PROSITE" id="PS00041">
    <property type="entry name" value="HTH_ARAC_FAMILY_1"/>
    <property type="match status" value="1"/>
</dbReference>
<dbReference type="PROSITE" id="PS01124">
    <property type="entry name" value="HTH_ARAC_FAMILY_2"/>
    <property type="match status" value="1"/>
</dbReference>
<keyword evidence="1" id="KW-0805">Transcription regulation</keyword>
<dbReference type="PANTHER" id="PTHR43280:SF28">
    <property type="entry name" value="HTH-TYPE TRANSCRIPTIONAL ACTIVATOR RHAS"/>
    <property type="match status" value="1"/>
</dbReference>
<keyword evidence="4" id="KW-0472">Membrane</keyword>
<proteinExistence type="predicted"/>
<dbReference type="Gene3D" id="1.10.10.60">
    <property type="entry name" value="Homeodomain-like"/>
    <property type="match status" value="2"/>
</dbReference>
<keyword evidence="3" id="KW-0804">Transcription</keyword>
<dbReference type="PRINTS" id="PR00032">
    <property type="entry name" value="HTHARAC"/>
</dbReference>
<keyword evidence="4" id="KW-0812">Transmembrane</keyword>
<dbReference type="Proteomes" id="UP000300879">
    <property type="component" value="Chromosome"/>
</dbReference>
<dbReference type="KEGG" id="palo:E6C60_0410"/>